<evidence type="ECO:0000313" key="2">
    <source>
        <dbReference type="Proteomes" id="UP000030764"/>
    </source>
</evidence>
<name>A0A085LJL7_9BILA</name>
<feature type="non-terminal residue" evidence="1">
    <location>
        <position position="1"/>
    </location>
</feature>
<evidence type="ECO:0000313" key="1">
    <source>
        <dbReference type="EMBL" id="KFD45163.1"/>
    </source>
</evidence>
<sequence>CVVSKLSGRSLFRGQGVSGDVFAPTWYYICTWDKGRGQP</sequence>
<dbReference type="Proteomes" id="UP000030764">
    <property type="component" value="Unassembled WGS sequence"/>
</dbReference>
<feature type="non-terminal residue" evidence="1">
    <location>
        <position position="39"/>
    </location>
</feature>
<gene>
    <name evidence="1" type="ORF">M513_13961</name>
</gene>
<proteinExistence type="predicted"/>
<accession>A0A085LJL7</accession>
<reference evidence="1 2" key="1">
    <citation type="journal article" date="2014" name="Nat. Genet.">
        <title>Genome and transcriptome of the porcine whipworm Trichuris suis.</title>
        <authorList>
            <person name="Jex A.R."/>
            <person name="Nejsum P."/>
            <person name="Schwarz E.M."/>
            <person name="Hu L."/>
            <person name="Young N.D."/>
            <person name="Hall R.S."/>
            <person name="Korhonen P.K."/>
            <person name="Liao S."/>
            <person name="Thamsborg S."/>
            <person name="Xia J."/>
            <person name="Xu P."/>
            <person name="Wang S."/>
            <person name="Scheerlinck J.P."/>
            <person name="Hofmann A."/>
            <person name="Sternberg P.W."/>
            <person name="Wang J."/>
            <person name="Gasser R.B."/>
        </authorList>
    </citation>
    <scope>NUCLEOTIDE SEQUENCE [LARGE SCALE GENOMIC DNA]</scope>
    <source>
        <strain evidence="1">DCEP-RM93M</strain>
    </source>
</reference>
<dbReference type="AlphaFoldDB" id="A0A085LJL7"/>
<keyword evidence="2" id="KW-1185">Reference proteome</keyword>
<organism evidence="1 2">
    <name type="scientific">Trichuris suis</name>
    <name type="common">pig whipworm</name>
    <dbReference type="NCBI Taxonomy" id="68888"/>
    <lineage>
        <taxon>Eukaryota</taxon>
        <taxon>Metazoa</taxon>
        <taxon>Ecdysozoa</taxon>
        <taxon>Nematoda</taxon>
        <taxon>Enoplea</taxon>
        <taxon>Dorylaimia</taxon>
        <taxon>Trichinellida</taxon>
        <taxon>Trichuridae</taxon>
        <taxon>Trichuris</taxon>
    </lineage>
</organism>
<protein>
    <submittedName>
        <fullName evidence="1">Uncharacterized protein</fullName>
    </submittedName>
</protein>
<dbReference type="EMBL" id="KL363693">
    <property type="protein sequence ID" value="KFD45163.1"/>
    <property type="molecule type" value="Genomic_DNA"/>
</dbReference>